<reference evidence="12" key="1">
    <citation type="journal article" date="2020" name="Nat. Commun.">
        <title>Large-scale genome sequencing of mycorrhizal fungi provides insights into the early evolution of symbiotic traits.</title>
        <authorList>
            <person name="Miyauchi S."/>
            <person name="Kiss E."/>
            <person name="Kuo A."/>
            <person name="Drula E."/>
            <person name="Kohler A."/>
            <person name="Sanchez-Garcia M."/>
            <person name="Morin E."/>
            <person name="Andreopoulos B."/>
            <person name="Barry K.W."/>
            <person name="Bonito G."/>
            <person name="Buee M."/>
            <person name="Carver A."/>
            <person name="Chen C."/>
            <person name="Cichocki N."/>
            <person name="Clum A."/>
            <person name="Culley D."/>
            <person name="Crous P.W."/>
            <person name="Fauchery L."/>
            <person name="Girlanda M."/>
            <person name="Hayes R.D."/>
            <person name="Keri Z."/>
            <person name="LaButti K."/>
            <person name="Lipzen A."/>
            <person name="Lombard V."/>
            <person name="Magnuson J."/>
            <person name="Maillard F."/>
            <person name="Murat C."/>
            <person name="Nolan M."/>
            <person name="Ohm R.A."/>
            <person name="Pangilinan J."/>
            <person name="Pereira M.F."/>
            <person name="Perotto S."/>
            <person name="Peter M."/>
            <person name="Pfister S."/>
            <person name="Riley R."/>
            <person name="Sitrit Y."/>
            <person name="Stielow J.B."/>
            <person name="Szollosi G."/>
            <person name="Zifcakova L."/>
            <person name="Stursova M."/>
            <person name="Spatafora J.W."/>
            <person name="Tedersoo L."/>
            <person name="Vaario L.M."/>
            <person name="Yamada A."/>
            <person name="Yan M."/>
            <person name="Wang P."/>
            <person name="Xu J."/>
            <person name="Bruns T."/>
            <person name="Baldrian P."/>
            <person name="Vilgalys R."/>
            <person name="Dunand C."/>
            <person name="Henrissat B."/>
            <person name="Grigoriev I.V."/>
            <person name="Hibbett D."/>
            <person name="Nagy L.G."/>
            <person name="Martin F.M."/>
        </authorList>
    </citation>
    <scope>NUCLEOTIDE SEQUENCE</scope>
    <source>
        <strain evidence="12">UH-Tt-Lm1</strain>
    </source>
</reference>
<dbReference type="PROSITE" id="PS50035">
    <property type="entry name" value="PLD"/>
    <property type="match status" value="1"/>
</dbReference>
<evidence type="ECO:0000256" key="2">
    <source>
        <dbReference type="ARBA" id="ARBA00010682"/>
    </source>
</evidence>
<sequence>MFASITNAARLAKQKRVIHTGPPGSNFIGDLTSVLAQRQPCFTVSPADVDVLSSPQQFYNALLDGIRNARRRVFISSLYIGMEDTELINTLHSALKSNESLRVDIHLDLNRSTRPGPSSPAKAVLPLVSAYPDRVNVFLFRSPKLKGFLASLVPPRFNEGWGTWHPKIYGVDDDVMISGANLNSSYFTDRQDRYLQFKSHAEFAQYCREFLHKSSTFSYRLLPPSLHSSENYDLHWPDPHTHPHHLESKAKRALSELQSAWIEKSRSRPPPSKTEVLLFPVIQAGQFGIREEEQAVGLIFNQLAKNRTNDASTSPTVDLTSGYFGLSKLYQSFVLQSGVHTQLLCASPQANGFYNAHGISGRIPEAYTYLEQRFMRAAYGTNVLLKEWSRNGWTYHAKGIWIRPTPSSLPTMTLFGSTNLNSRSSNLDTELSFIMTVPEINTDKSALALRQKLQDEVQSLKRFAVPWRGESRCVRMGTKVLVGLGVEGML</sequence>
<keyword evidence="13" id="KW-1185">Reference proteome</keyword>
<organism evidence="12 13">
    <name type="scientific">Thelephora terrestris</name>
    <dbReference type="NCBI Taxonomy" id="56493"/>
    <lineage>
        <taxon>Eukaryota</taxon>
        <taxon>Fungi</taxon>
        <taxon>Dikarya</taxon>
        <taxon>Basidiomycota</taxon>
        <taxon>Agaricomycotina</taxon>
        <taxon>Agaricomycetes</taxon>
        <taxon>Thelephorales</taxon>
        <taxon>Thelephoraceae</taxon>
        <taxon>Thelephora</taxon>
    </lineage>
</organism>
<evidence type="ECO:0000313" key="12">
    <source>
        <dbReference type="EMBL" id="KAF9790709.1"/>
    </source>
</evidence>
<comment type="caution">
    <text evidence="12">The sequence shown here is derived from an EMBL/GenBank/DDBJ whole genome shotgun (WGS) entry which is preliminary data.</text>
</comment>
<evidence type="ECO:0000259" key="11">
    <source>
        <dbReference type="PROSITE" id="PS50035"/>
    </source>
</evidence>
<dbReference type="CDD" id="cd09135">
    <property type="entry name" value="PLDc_PGS1_euk_1"/>
    <property type="match status" value="1"/>
</dbReference>
<accession>A0A9P6HMT6</accession>
<keyword evidence="3 10" id="KW-0444">Lipid biosynthesis</keyword>
<dbReference type="Proteomes" id="UP000736335">
    <property type="component" value="Unassembled WGS sequence"/>
</dbReference>
<evidence type="ECO:0000256" key="7">
    <source>
        <dbReference type="ARBA" id="ARBA00023209"/>
    </source>
</evidence>
<keyword evidence="7 10" id="KW-0594">Phospholipid biosynthesis</keyword>
<evidence type="ECO:0000256" key="6">
    <source>
        <dbReference type="ARBA" id="ARBA00023098"/>
    </source>
</evidence>
<comment type="similarity">
    <text evidence="2 10">Belongs to the CDP-alcohol phosphatidyltransferase class-II family.</text>
</comment>
<comment type="catalytic activity">
    <reaction evidence="9 10">
        <text>a CDP-1,2-diacyl-sn-glycerol + sn-glycerol 3-phosphate = a 1,2-diacyl-sn-glycero-3-phospho-(1'-sn-glycero-3'-phosphate) + CMP + H(+)</text>
        <dbReference type="Rhea" id="RHEA:12593"/>
        <dbReference type="ChEBI" id="CHEBI:15378"/>
        <dbReference type="ChEBI" id="CHEBI:57597"/>
        <dbReference type="ChEBI" id="CHEBI:58332"/>
        <dbReference type="ChEBI" id="CHEBI:60110"/>
        <dbReference type="ChEBI" id="CHEBI:60377"/>
        <dbReference type="EC" id="2.7.8.5"/>
    </reaction>
</comment>
<dbReference type="GO" id="GO:0005524">
    <property type="term" value="F:ATP binding"/>
    <property type="evidence" value="ECO:0007669"/>
    <property type="project" value="UniProtKB-KW"/>
</dbReference>
<dbReference type="InterPro" id="IPR016270">
    <property type="entry name" value="PGS1"/>
</dbReference>
<comment type="subcellular location">
    <subcellularLocation>
        <location evidence="10">Mitochondrion</location>
    </subcellularLocation>
</comment>
<dbReference type="SUPFAM" id="SSF56024">
    <property type="entry name" value="Phospholipase D/nuclease"/>
    <property type="match status" value="1"/>
</dbReference>
<dbReference type="GO" id="GO:0008444">
    <property type="term" value="F:CDP-diacylglycerol-glycerol-3-phosphate 3-phosphatidyltransferase activity"/>
    <property type="evidence" value="ECO:0007669"/>
    <property type="project" value="UniProtKB-EC"/>
</dbReference>
<dbReference type="PIRSF" id="PIRSF000850">
    <property type="entry name" value="Phospholipase_D_PSS"/>
    <property type="match status" value="1"/>
</dbReference>
<evidence type="ECO:0000256" key="5">
    <source>
        <dbReference type="ARBA" id="ARBA00022737"/>
    </source>
</evidence>
<evidence type="ECO:0000256" key="1">
    <source>
        <dbReference type="ARBA" id="ARBA00005042"/>
    </source>
</evidence>
<dbReference type="EC" id="2.7.8.5" evidence="10"/>
<evidence type="ECO:0000256" key="8">
    <source>
        <dbReference type="ARBA" id="ARBA00023264"/>
    </source>
</evidence>
<dbReference type="Gene3D" id="3.30.870.10">
    <property type="entry name" value="Endonuclease Chain A"/>
    <property type="match status" value="2"/>
</dbReference>
<protein>
    <recommendedName>
        <fullName evidence="10">CDP-diacylglycerol--glycerol-3-phosphate 3-phosphatidyltransferase</fullName>
        <ecNumber evidence="10">2.7.8.5</ecNumber>
    </recommendedName>
</protein>
<dbReference type="OrthoDB" id="10250191at2759"/>
<evidence type="ECO:0000313" key="13">
    <source>
        <dbReference type="Proteomes" id="UP000736335"/>
    </source>
</evidence>
<comment type="pathway">
    <text evidence="1 10">Phospholipid metabolism; phosphatidylglycerol biosynthesis; phosphatidylglycerol from CDP-diacylglycerol: step 1/2.</text>
</comment>
<evidence type="ECO:0000256" key="10">
    <source>
        <dbReference type="RuleBase" id="RU365024"/>
    </source>
</evidence>
<keyword evidence="6 10" id="KW-0443">Lipid metabolism</keyword>
<evidence type="ECO:0000256" key="9">
    <source>
        <dbReference type="ARBA" id="ARBA00048586"/>
    </source>
</evidence>
<evidence type="ECO:0000256" key="3">
    <source>
        <dbReference type="ARBA" id="ARBA00022516"/>
    </source>
</evidence>
<proteinExistence type="inferred from homology"/>
<keyword evidence="4 10" id="KW-0808">Transferase</keyword>
<keyword evidence="10" id="KW-0547">Nucleotide-binding</keyword>
<dbReference type="PANTHER" id="PTHR12586">
    <property type="entry name" value="CDP-DIACYLGLYCEROL--SERINE O-PHOSPHATIDYLTRANSFERASE"/>
    <property type="match status" value="1"/>
</dbReference>
<dbReference type="GO" id="GO:0032049">
    <property type="term" value="P:cardiolipin biosynthetic process"/>
    <property type="evidence" value="ECO:0007669"/>
    <property type="project" value="InterPro"/>
</dbReference>
<keyword evidence="10" id="KW-0496">Mitochondrion</keyword>
<evidence type="ECO:0000256" key="4">
    <source>
        <dbReference type="ARBA" id="ARBA00022679"/>
    </source>
</evidence>
<keyword evidence="8 10" id="KW-1208">Phospholipid metabolism</keyword>
<reference evidence="12" key="2">
    <citation type="submission" date="2020-11" db="EMBL/GenBank/DDBJ databases">
        <authorList>
            <consortium name="DOE Joint Genome Institute"/>
            <person name="Kuo A."/>
            <person name="Miyauchi S."/>
            <person name="Kiss E."/>
            <person name="Drula E."/>
            <person name="Kohler A."/>
            <person name="Sanchez-Garcia M."/>
            <person name="Andreopoulos B."/>
            <person name="Barry K.W."/>
            <person name="Bonito G."/>
            <person name="Buee M."/>
            <person name="Carver A."/>
            <person name="Chen C."/>
            <person name="Cichocki N."/>
            <person name="Clum A."/>
            <person name="Culley D."/>
            <person name="Crous P.W."/>
            <person name="Fauchery L."/>
            <person name="Girlanda M."/>
            <person name="Hayes R."/>
            <person name="Keri Z."/>
            <person name="Labutti K."/>
            <person name="Lipzen A."/>
            <person name="Lombard V."/>
            <person name="Magnuson J."/>
            <person name="Maillard F."/>
            <person name="Morin E."/>
            <person name="Murat C."/>
            <person name="Nolan M."/>
            <person name="Ohm R."/>
            <person name="Pangilinan J."/>
            <person name="Pereira M."/>
            <person name="Perotto S."/>
            <person name="Peter M."/>
            <person name="Riley R."/>
            <person name="Sitrit Y."/>
            <person name="Stielow B."/>
            <person name="Szollosi G."/>
            <person name="Zifcakova L."/>
            <person name="Stursova M."/>
            <person name="Spatafora J.W."/>
            <person name="Tedersoo L."/>
            <person name="Vaario L.-M."/>
            <person name="Yamada A."/>
            <person name="Yan M."/>
            <person name="Wang P."/>
            <person name="Xu J."/>
            <person name="Bruns T."/>
            <person name="Baldrian P."/>
            <person name="Vilgalys R."/>
            <person name="Henrissat B."/>
            <person name="Grigoriev I.V."/>
            <person name="Hibbett D."/>
            <person name="Nagy L.G."/>
            <person name="Martin F.M."/>
        </authorList>
    </citation>
    <scope>NUCLEOTIDE SEQUENCE</scope>
    <source>
        <strain evidence="12">UH-Tt-Lm1</strain>
    </source>
</reference>
<dbReference type="PANTHER" id="PTHR12586:SF1">
    <property type="entry name" value="CDP-DIACYLGLYCEROL--GLYCEROL-3-PHOSPHATE 3-PHOSPHATIDYLTRANSFERASE, MITOCHONDRIAL"/>
    <property type="match status" value="1"/>
</dbReference>
<keyword evidence="10" id="KW-0067">ATP-binding</keyword>
<comment type="function">
    <text evidence="10">Functions in the biosynthesis of the anionic phospholipids phosphatidylglycerol and cardiolipin.</text>
</comment>
<dbReference type="AlphaFoldDB" id="A0A9P6HMT6"/>
<dbReference type="CDD" id="cd09137">
    <property type="entry name" value="PLDc_PGS1_euk_2"/>
    <property type="match status" value="1"/>
</dbReference>
<name>A0A9P6HMT6_9AGAM</name>
<dbReference type="EMBL" id="WIUZ02000002">
    <property type="protein sequence ID" value="KAF9790709.1"/>
    <property type="molecule type" value="Genomic_DNA"/>
</dbReference>
<dbReference type="GO" id="GO:0005739">
    <property type="term" value="C:mitochondrion"/>
    <property type="evidence" value="ECO:0007669"/>
    <property type="project" value="UniProtKB-SubCell"/>
</dbReference>
<keyword evidence="5" id="KW-0677">Repeat</keyword>
<feature type="domain" description="PLD phosphodiesterase" evidence="11">
    <location>
        <begin position="165"/>
        <end position="186"/>
    </location>
</feature>
<dbReference type="InterPro" id="IPR001736">
    <property type="entry name" value="PLipase_D/transphosphatidylase"/>
</dbReference>
<gene>
    <name evidence="12" type="ORF">BJ322DRAFT_1037973</name>
</gene>